<sequence length="179" mass="20187">MNQQTSTQIFVNGECANVQVKDLILGINHLMTQIEKPQLITVIRVILPDPFLLKALFSFDVSLPAIQTLFDAIAIGIKIELVVHRQLLPMLSVDSLVSLPVEITDHKGLPVEPITSSIIDYSDVALLEHCWLLTVDKPLVTYLAREHIQRHKISFITKKGGLANALGKNRWLRRRHTEN</sequence>
<dbReference type="Pfam" id="PF15953">
    <property type="entry name" value="PDU_like"/>
    <property type="match status" value="1"/>
</dbReference>
<dbReference type="EMBL" id="QVMU01000001">
    <property type="protein sequence ID" value="RJX75188.1"/>
    <property type="molecule type" value="Genomic_DNA"/>
</dbReference>
<name>A0A3A6QV35_9VIBR</name>
<dbReference type="NCBIfam" id="TIGR04493">
    <property type="entry name" value="microcomp_PduM"/>
    <property type="match status" value="1"/>
</dbReference>
<dbReference type="AlphaFoldDB" id="A0A3A6QV35"/>
<evidence type="ECO:0000313" key="2">
    <source>
        <dbReference type="Proteomes" id="UP000273252"/>
    </source>
</evidence>
<dbReference type="RefSeq" id="WP_120028944.1">
    <property type="nucleotide sequence ID" value="NZ_QVMU01000001.1"/>
</dbReference>
<evidence type="ECO:0000313" key="1">
    <source>
        <dbReference type="EMBL" id="RJX75188.1"/>
    </source>
</evidence>
<keyword evidence="2" id="KW-1185">Reference proteome</keyword>
<accession>A0A3A6QV35</accession>
<proteinExistence type="predicted"/>
<dbReference type="GO" id="GO:0005198">
    <property type="term" value="F:structural molecule activity"/>
    <property type="evidence" value="ECO:0007669"/>
    <property type="project" value="InterPro"/>
</dbReference>
<protein>
    <submittedName>
        <fullName evidence="1">Microcompartment protein PduM</fullName>
    </submittedName>
</protein>
<comment type="caution">
    <text evidence="1">The sequence shown here is derived from an EMBL/GenBank/DDBJ whole genome shotgun (WGS) entry which is preliminary data.</text>
</comment>
<gene>
    <name evidence="1" type="primary">pduM</name>
    <name evidence="1" type="ORF">DZ860_00430</name>
</gene>
<dbReference type="Proteomes" id="UP000273252">
    <property type="component" value="Unassembled WGS sequence"/>
</dbReference>
<organism evidence="1 2">
    <name type="scientific">Vibrio sinensis</name>
    <dbReference type="NCBI Taxonomy" id="2302434"/>
    <lineage>
        <taxon>Bacteria</taxon>
        <taxon>Pseudomonadati</taxon>
        <taxon>Pseudomonadota</taxon>
        <taxon>Gammaproteobacteria</taxon>
        <taxon>Vibrionales</taxon>
        <taxon>Vibrionaceae</taxon>
        <taxon>Vibrio</taxon>
    </lineage>
</organism>
<dbReference type="InterPro" id="IPR030992">
    <property type="entry name" value="PduM"/>
</dbReference>
<reference evidence="1 2" key="1">
    <citation type="submission" date="2018-08" db="EMBL/GenBank/DDBJ databases">
        <title>Vibrio isolated from the Eastern China Marginal Seas.</title>
        <authorList>
            <person name="Li Y."/>
        </authorList>
    </citation>
    <scope>NUCLEOTIDE SEQUENCE [LARGE SCALE GENOMIC DNA]</scope>
    <source>
        <strain evidence="1 2">BEI233</strain>
    </source>
</reference>